<feature type="compositionally biased region" description="Basic and acidic residues" evidence="2">
    <location>
        <begin position="416"/>
        <end position="433"/>
    </location>
</feature>
<dbReference type="EMBL" id="JAVDQD010000006">
    <property type="protein sequence ID" value="MDR6241039.1"/>
    <property type="molecule type" value="Genomic_DNA"/>
</dbReference>
<feature type="coiled-coil region" evidence="1">
    <location>
        <begin position="287"/>
        <end position="314"/>
    </location>
</feature>
<sequence length="1260" mass="145380">MLKSKAKFESKHTATGTIQQKGASIEHASSQKHPPQTHSNYSPIQRMLTRENVEHMLEDPIHNISSYRPWEEAPPSSPTEPGPILTVHESQELEIPPQAMTSLPPGSTLDKYSLKVMSYKSKTQLQSEDSHTDFLESVYNFKGTLATHTPKSFGASMSQSTRRKEQSSEEDYLFVEKTTPVGDLSDEHFMTDELLQIDARLDEIENEEEQLEKELRSYSSGIGQLGDNTVHDLNKALTERKSEYMAPLWKQEAKIASIEHMLEESYPSVLMARSMGEGGDQLKGKSKNDWIREYEDRQQQLEQAKRELEEFKRRPENKRFNMAHPDFLEYTAKEQQALDDYLASPEHTQQWGNFLPRKVKLKQLEESKKRLNEFREKELKRLKKEPLRTAREVRLLHGESDSYFRTKKAIEKRLKPQRDALKRKQDQLKKETDSYNAANPEAETRYRNQTLEEEIKGLTQVINDEYKELEKTVPLRVDTVSLPTQTPKKSTDRSHPLIVKVLDLIGAYHDVDSTFRGGAKHPLEEQTEREYDAWSTKLSEEHSAYWPLKLQGDELAGKLDPFRKALHQTYERLKKQGLDHRSILEHTDYTQANADFTEKNQEYEAFLASTQEQRMQFFQVKAKVEELEKKKKEASYSKDFPAPEKLKDDRSMWEYGGEREYKDKVSLKMLELAKRLSNPSGERSSQDQELLKAMERKMTLSETEMLHAISGVGDVDQDGLAKKLHARKQYHLGMMARKWQKSISRTGKEEFESFLWNVDGYTPSEAASNLTQGVHANPQLVELATNRVALHPSEIMKAASELGLETSEMEEALTRSKASKVLDILSGHDKDKSSKSAAAELAFTGHSAFSEDLKRELADMKDQMIGMSKLAMKKQVNVKDIERKNHQKLQLLHEIEHTIYEWYNMHPVDRFGNSHPFTLVMMFVLDDIQKEHHTQVKFGLENNLPVWVPGRDEMETKAFEEETAKNAALTPLFDQKREEYRILSDQLNEPIVRLQRELNKSTEHNPATRQALAKAIKKRNSELAKFNQVHDAKIEKVQRQWKARCTASSKLREIDETWHSLTVKRGSNNRMIGDMGRDLNENDIGIIAMMAKLMRTPIGMKLLQDVDQSERVTLHPILGGERPTRIESHHGKVSDGLVSLDRQDELQIQSAVRSDSLMSYAGKLRSGGFRSKPVPHQVLTPAFVDFGRGLAEAMYYLGDTRDSNPDFMKFVRNKSPHQKYREIEKDYFALKENELRRSIGLGERDEYTHEYNPIFGELIF</sequence>
<feature type="coiled-coil region" evidence="1">
    <location>
        <begin position="194"/>
        <end position="221"/>
    </location>
</feature>
<feature type="region of interest" description="Disordered" evidence="2">
    <location>
        <begin position="1"/>
        <end position="89"/>
    </location>
</feature>
<feature type="region of interest" description="Disordered" evidence="2">
    <location>
        <begin position="416"/>
        <end position="449"/>
    </location>
</feature>
<accession>A0AAE3XSY1</accession>
<keyword evidence="1" id="KW-0175">Coiled coil</keyword>
<evidence type="ECO:0000256" key="1">
    <source>
        <dbReference type="SAM" id="Coils"/>
    </source>
</evidence>
<protein>
    <submittedName>
        <fullName evidence="3">Uncharacterized protein</fullName>
    </submittedName>
</protein>
<feature type="coiled-coil region" evidence="1">
    <location>
        <begin position="357"/>
        <end position="385"/>
    </location>
</feature>
<feature type="compositionally biased region" description="Polar residues" evidence="2">
    <location>
        <begin position="13"/>
        <end position="43"/>
    </location>
</feature>
<name>A0AAE3XSY1_9BACT</name>
<comment type="caution">
    <text evidence="3">The sequence shown here is derived from an EMBL/GenBank/DDBJ whole genome shotgun (WGS) entry which is preliminary data.</text>
</comment>
<dbReference type="AlphaFoldDB" id="A0AAE3XSY1"/>
<proteinExistence type="predicted"/>
<dbReference type="RefSeq" id="WP_309941506.1">
    <property type="nucleotide sequence ID" value="NZ_AP025305.1"/>
</dbReference>
<keyword evidence="4" id="KW-1185">Reference proteome</keyword>
<reference evidence="3" key="1">
    <citation type="submission" date="2023-07" db="EMBL/GenBank/DDBJ databases">
        <title>Genomic Encyclopedia of Type Strains, Phase IV (KMG-IV): sequencing the most valuable type-strain genomes for metagenomic binning, comparative biology and taxonomic classification.</title>
        <authorList>
            <person name="Goeker M."/>
        </authorList>
    </citation>
    <scope>NUCLEOTIDE SEQUENCE</scope>
    <source>
        <strain evidence="3">DSM 26174</strain>
    </source>
</reference>
<evidence type="ECO:0000313" key="3">
    <source>
        <dbReference type="EMBL" id="MDR6241039.1"/>
    </source>
</evidence>
<evidence type="ECO:0000313" key="4">
    <source>
        <dbReference type="Proteomes" id="UP001185092"/>
    </source>
</evidence>
<feature type="compositionally biased region" description="Basic and acidic residues" evidence="2">
    <location>
        <begin position="1"/>
        <end position="12"/>
    </location>
</feature>
<gene>
    <name evidence="3" type="ORF">HNQ88_004115</name>
</gene>
<organism evidence="3 4">
    <name type="scientific">Aureibacter tunicatorum</name>
    <dbReference type="NCBI Taxonomy" id="866807"/>
    <lineage>
        <taxon>Bacteria</taxon>
        <taxon>Pseudomonadati</taxon>
        <taxon>Bacteroidota</taxon>
        <taxon>Cytophagia</taxon>
        <taxon>Cytophagales</taxon>
        <taxon>Persicobacteraceae</taxon>
        <taxon>Aureibacter</taxon>
    </lineage>
</organism>
<feature type="compositionally biased region" description="Polar residues" evidence="2">
    <location>
        <begin position="149"/>
        <end position="160"/>
    </location>
</feature>
<dbReference type="Proteomes" id="UP001185092">
    <property type="component" value="Unassembled WGS sequence"/>
</dbReference>
<feature type="region of interest" description="Disordered" evidence="2">
    <location>
        <begin position="149"/>
        <end position="170"/>
    </location>
</feature>
<feature type="compositionally biased region" description="Basic and acidic residues" evidence="2">
    <location>
        <begin position="48"/>
        <end position="61"/>
    </location>
</feature>
<evidence type="ECO:0000256" key="2">
    <source>
        <dbReference type="SAM" id="MobiDB-lite"/>
    </source>
</evidence>